<dbReference type="RefSeq" id="WP_109457263.1">
    <property type="nucleotide sequence ID" value="NZ_QFBC01000002.1"/>
</dbReference>
<dbReference type="Gene3D" id="1.10.260.40">
    <property type="entry name" value="lambda repressor-like DNA-binding domains"/>
    <property type="match status" value="1"/>
</dbReference>
<name>A0A2U2DV32_9HYPH</name>
<comment type="caution">
    <text evidence="2">The sequence shown here is derived from an EMBL/GenBank/DDBJ whole genome shotgun (WGS) entry which is preliminary data.</text>
</comment>
<dbReference type="EMBL" id="QFBC01000002">
    <property type="protein sequence ID" value="PWE57160.1"/>
    <property type="molecule type" value="Genomic_DNA"/>
</dbReference>
<dbReference type="AlphaFoldDB" id="A0A2U2DV32"/>
<keyword evidence="3" id="KW-1185">Reference proteome</keyword>
<dbReference type="SMART" id="SM00530">
    <property type="entry name" value="HTH_XRE"/>
    <property type="match status" value="1"/>
</dbReference>
<proteinExistence type="predicted"/>
<dbReference type="PROSITE" id="PS50943">
    <property type="entry name" value="HTH_CROC1"/>
    <property type="match status" value="1"/>
</dbReference>
<dbReference type="GO" id="GO:0003677">
    <property type="term" value="F:DNA binding"/>
    <property type="evidence" value="ECO:0007669"/>
    <property type="project" value="InterPro"/>
</dbReference>
<organism evidence="2 3">
    <name type="scientific">Metarhizobium album</name>
    <dbReference type="NCBI Taxonomy" id="2182425"/>
    <lineage>
        <taxon>Bacteria</taxon>
        <taxon>Pseudomonadati</taxon>
        <taxon>Pseudomonadota</taxon>
        <taxon>Alphaproteobacteria</taxon>
        <taxon>Hyphomicrobiales</taxon>
        <taxon>Rhizobiaceae</taxon>
        <taxon>Metarhizobium</taxon>
    </lineage>
</organism>
<sequence length="245" mass="27047">MSITDEEKKLIGKAIAAKRAQAGQTLAVFGGALGITPSAVHYLEAGTTVPSTDTLVKLRREYSLDPLMSIANPDYRVETADNDALREAYLEDNFGTSHRGDAKPSHVHASDAREDDWITQQELHMQSIADNSGSMVEDAIELHAALVAEDDKLYTADGKPLADKATLDASWRREVKAFRILARMQCRTAEEAQVKLRYFLRQAEPDEYSNIEKLTLDAYVDEADKGTGCGDLTADFLQSLLVERV</sequence>
<dbReference type="CDD" id="cd00093">
    <property type="entry name" value="HTH_XRE"/>
    <property type="match status" value="1"/>
</dbReference>
<dbReference type="SUPFAM" id="SSF47413">
    <property type="entry name" value="lambda repressor-like DNA-binding domains"/>
    <property type="match status" value="1"/>
</dbReference>
<protein>
    <recommendedName>
        <fullName evidence="1">HTH cro/C1-type domain-containing protein</fullName>
    </recommendedName>
</protein>
<gene>
    <name evidence="2" type="ORF">DEM27_05830</name>
</gene>
<accession>A0A2U2DV32</accession>
<dbReference type="Proteomes" id="UP000245252">
    <property type="component" value="Unassembled WGS sequence"/>
</dbReference>
<evidence type="ECO:0000313" key="2">
    <source>
        <dbReference type="EMBL" id="PWE57160.1"/>
    </source>
</evidence>
<dbReference type="InterPro" id="IPR010982">
    <property type="entry name" value="Lambda_DNA-bd_dom_sf"/>
</dbReference>
<evidence type="ECO:0000259" key="1">
    <source>
        <dbReference type="PROSITE" id="PS50943"/>
    </source>
</evidence>
<evidence type="ECO:0000313" key="3">
    <source>
        <dbReference type="Proteomes" id="UP000245252"/>
    </source>
</evidence>
<reference evidence="2 3" key="1">
    <citation type="submission" date="2018-05" db="EMBL/GenBank/DDBJ databases">
        <title>The draft genome of strain NS-104.</title>
        <authorList>
            <person name="Hang P."/>
            <person name="Jiang J."/>
        </authorList>
    </citation>
    <scope>NUCLEOTIDE SEQUENCE [LARGE SCALE GENOMIC DNA]</scope>
    <source>
        <strain evidence="2 3">NS-104</strain>
    </source>
</reference>
<dbReference type="InterPro" id="IPR001387">
    <property type="entry name" value="Cro/C1-type_HTH"/>
</dbReference>
<feature type="domain" description="HTH cro/C1-type" evidence="1">
    <location>
        <begin position="15"/>
        <end position="67"/>
    </location>
</feature>